<evidence type="ECO:0000259" key="8">
    <source>
        <dbReference type="Pfam" id="PF00884"/>
    </source>
</evidence>
<evidence type="ECO:0000313" key="9">
    <source>
        <dbReference type="Ensembl" id="ENSANIP00000024192.1"/>
    </source>
</evidence>
<comment type="cofactor">
    <cofactor evidence="1">
        <name>Ca(2+)</name>
        <dbReference type="ChEBI" id="CHEBI:29108"/>
    </cofactor>
</comment>
<keyword evidence="6" id="KW-1133">Transmembrane helix</keyword>
<keyword evidence="3" id="KW-0479">Metal-binding</keyword>
<dbReference type="Ensembl" id="ENSANIT00000025000.1">
    <property type="protein sequence ID" value="ENSANIP00000024192.1"/>
    <property type="gene ID" value="ENSANIG00000016381.1"/>
</dbReference>
<evidence type="ECO:0000313" key="10">
    <source>
        <dbReference type="Proteomes" id="UP000694541"/>
    </source>
</evidence>
<dbReference type="InterPro" id="IPR000917">
    <property type="entry name" value="Sulfatase_N"/>
</dbReference>
<evidence type="ECO:0000256" key="4">
    <source>
        <dbReference type="ARBA" id="ARBA00022837"/>
    </source>
</evidence>
<evidence type="ECO:0000256" key="7">
    <source>
        <dbReference type="SAM" id="SignalP"/>
    </source>
</evidence>
<feature type="domain" description="Sulfatase N-terminal" evidence="8">
    <location>
        <begin position="38"/>
        <end position="95"/>
    </location>
</feature>
<evidence type="ECO:0000256" key="3">
    <source>
        <dbReference type="ARBA" id="ARBA00022723"/>
    </source>
</evidence>
<dbReference type="InterPro" id="IPR047115">
    <property type="entry name" value="ARSB"/>
</dbReference>
<reference evidence="9" key="1">
    <citation type="submission" date="2025-08" db="UniProtKB">
        <authorList>
            <consortium name="Ensembl"/>
        </authorList>
    </citation>
    <scope>IDENTIFICATION</scope>
</reference>
<dbReference type="AlphaFoldDB" id="A0A8B9NKF3"/>
<dbReference type="PANTHER" id="PTHR10342">
    <property type="entry name" value="ARYLSULFATASE"/>
    <property type="match status" value="1"/>
</dbReference>
<organism evidence="9 10">
    <name type="scientific">Accipiter nisus</name>
    <name type="common">Eurasian sparrowhawk</name>
    <dbReference type="NCBI Taxonomy" id="211598"/>
    <lineage>
        <taxon>Eukaryota</taxon>
        <taxon>Metazoa</taxon>
        <taxon>Chordata</taxon>
        <taxon>Craniata</taxon>
        <taxon>Vertebrata</taxon>
        <taxon>Euteleostomi</taxon>
        <taxon>Archelosauria</taxon>
        <taxon>Archosauria</taxon>
        <taxon>Dinosauria</taxon>
        <taxon>Saurischia</taxon>
        <taxon>Theropoda</taxon>
        <taxon>Coelurosauria</taxon>
        <taxon>Aves</taxon>
        <taxon>Neognathae</taxon>
        <taxon>Neoaves</taxon>
        <taxon>Telluraves</taxon>
        <taxon>Accipitrimorphae</taxon>
        <taxon>Accipitriformes</taxon>
        <taxon>Accipitridae</taxon>
        <taxon>Accipitrinae</taxon>
        <taxon>Accipiter</taxon>
    </lineage>
</organism>
<feature type="transmembrane region" description="Helical" evidence="6">
    <location>
        <begin position="95"/>
        <end position="118"/>
    </location>
</feature>
<dbReference type="GO" id="GO:0008484">
    <property type="term" value="F:sulfuric ester hydrolase activity"/>
    <property type="evidence" value="ECO:0007669"/>
    <property type="project" value="InterPro"/>
</dbReference>
<evidence type="ECO:0000256" key="2">
    <source>
        <dbReference type="ARBA" id="ARBA00008779"/>
    </source>
</evidence>
<dbReference type="GO" id="GO:0046872">
    <property type="term" value="F:metal ion binding"/>
    <property type="evidence" value="ECO:0007669"/>
    <property type="project" value="UniProtKB-KW"/>
</dbReference>
<dbReference type="SUPFAM" id="SSF53649">
    <property type="entry name" value="Alkaline phosphatase-like"/>
    <property type="match status" value="1"/>
</dbReference>
<keyword evidence="5" id="KW-0325">Glycoprotein</keyword>
<reference evidence="9" key="2">
    <citation type="submission" date="2025-09" db="UniProtKB">
        <authorList>
            <consortium name="Ensembl"/>
        </authorList>
    </citation>
    <scope>IDENTIFICATION</scope>
</reference>
<accession>A0A8B9NKF3</accession>
<feature type="chain" id="PRO_5034144248" description="Sulfatase N-terminal domain-containing protein" evidence="7">
    <location>
        <begin position="34"/>
        <end position="137"/>
    </location>
</feature>
<keyword evidence="4" id="KW-0106">Calcium</keyword>
<name>A0A8B9NKF3_9AVES</name>
<dbReference type="Gene3D" id="3.40.720.10">
    <property type="entry name" value="Alkaline Phosphatase, subunit A"/>
    <property type="match status" value="1"/>
</dbReference>
<dbReference type="InterPro" id="IPR017850">
    <property type="entry name" value="Alkaline_phosphatase_core_sf"/>
</dbReference>
<protein>
    <recommendedName>
        <fullName evidence="8">Sulfatase N-terminal domain-containing protein</fullName>
    </recommendedName>
</protein>
<evidence type="ECO:0000256" key="5">
    <source>
        <dbReference type="ARBA" id="ARBA00023180"/>
    </source>
</evidence>
<comment type="similarity">
    <text evidence="2">Belongs to the sulfatase family.</text>
</comment>
<proteinExistence type="inferred from homology"/>
<feature type="signal peptide" evidence="7">
    <location>
        <begin position="1"/>
        <end position="33"/>
    </location>
</feature>
<keyword evidence="7" id="KW-0732">Signal</keyword>
<dbReference type="Pfam" id="PF00884">
    <property type="entry name" value="Sulfatase"/>
    <property type="match status" value="1"/>
</dbReference>
<dbReference type="PANTHER" id="PTHR10342:SF274">
    <property type="entry name" value="ARYLSULFATASE B"/>
    <property type="match status" value="1"/>
</dbReference>
<dbReference type="Proteomes" id="UP000694541">
    <property type="component" value="Unplaced"/>
</dbReference>
<evidence type="ECO:0000256" key="1">
    <source>
        <dbReference type="ARBA" id="ARBA00001913"/>
    </source>
</evidence>
<keyword evidence="10" id="KW-1185">Reference proteome</keyword>
<keyword evidence="6" id="KW-0472">Membrane</keyword>
<keyword evidence="6" id="KW-0812">Transmembrane</keyword>
<sequence length="137" mass="15082">MGRREGVRPPPPLLLPLCLLLCPPFCPPRLAAARPPAPHLVLVLADDLGWGDVGWHGSAIRTPRLDALGAGGVRLERYYTQPLCTPSRSQLLSGLIGLIIAPPPPPLFLFFFFFFSFFPPPPPLFFGDVCVWGWLWG</sequence>
<evidence type="ECO:0000256" key="6">
    <source>
        <dbReference type="SAM" id="Phobius"/>
    </source>
</evidence>